<reference evidence="1" key="1">
    <citation type="submission" date="2021-05" db="EMBL/GenBank/DDBJ databases">
        <title>Novel Bacillus species.</title>
        <authorList>
            <person name="Liu G."/>
        </authorList>
    </citation>
    <scope>NUCLEOTIDE SEQUENCE</scope>
    <source>
        <strain evidence="1">FJAT-49825</strain>
    </source>
</reference>
<keyword evidence="2" id="KW-1185">Reference proteome</keyword>
<dbReference type="EMBL" id="JAGYPF010000004">
    <property type="protein sequence ID" value="MBS4214893.1"/>
    <property type="molecule type" value="Genomic_DNA"/>
</dbReference>
<accession>A0A942U9W9</accession>
<dbReference type="AlphaFoldDB" id="A0A942U9W9"/>
<dbReference type="RefSeq" id="WP_213119394.1">
    <property type="nucleotide sequence ID" value="NZ_JAGYPF010000004.1"/>
</dbReference>
<name>A0A942U9W9_9BACI</name>
<dbReference type="Proteomes" id="UP000679749">
    <property type="component" value="Unassembled WGS sequence"/>
</dbReference>
<evidence type="ECO:0000313" key="1">
    <source>
        <dbReference type="EMBL" id="MBS4214893.1"/>
    </source>
</evidence>
<sequence>MREENFISFLEKDSNIESKSKAVKSRLSKARRVEEEFRVNLDEVVMDDQATYEILKKLRDTLDISANGSYGNAVRKYYKFVNQKDFPTLIQYERRRKI</sequence>
<proteinExistence type="predicted"/>
<comment type="caution">
    <text evidence="1">The sequence shown here is derived from an EMBL/GenBank/DDBJ whole genome shotgun (WGS) entry which is preliminary data.</text>
</comment>
<gene>
    <name evidence="1" type="ORF">KHA99_20815</name>
</gene>
<protein>
    <submittedName>
        <fullName evidence="1">Uncharacterized protein</fullName>
    </submittedName>
</protein>
<organism evidence="1 2">
    <name type="scientific">Neobacillus rhizophilus</name>
    <dbReference type="NCBI Taxonomy" id="2833579"/>
    <lineage>
        <taxon>Bacteria</taxon>
        <taxon>Bacillati</taxon>
        <taxon>Bacillota</taxon>
        <taxon>Bacilli</taxon>
        <taxon>Bacillales</taxon>
        <taxon>Bacillaceae</taxon>
        <taxon>Neobacillus</taxon>
    </lineage>
</organism>
<evidence type="ECO:0000313" key="2">
    <source>
        <dbReference type="Proteomes" id="UP000679749"/>
    </source>
</evidence>